<feature type="transmembrane region" description="Helical" evidence="1">
    <location>
        <begin position="12"/>
        <end position="31"/>
    </location>
</feature>
<dbReference type="GeneTree" id="ENSGT01040000243419"/>
<reference evidence="2 3" key="1">
    <citation type="submission" date="2009-12" db="EMBL/GenBank/DDBJ databases">
        <title>The Genome Sequence of Anolis carolinensis (Green Anole Lizard).</title>
        <authorList>
            <consortium name="The Genome Sequencing Platform"/>
            <person name="Di Palma F."/>
            <person name="Alfoldi J."/>
            <person name="Heiman D."/>
            <person name="Young S."/>
            <person name="Grabherr M."/>
            <person name="Johnson J."/>
            <person name="Lander E.S."/>
            <person name="Lindblad-Toh K."/>
        </authorList>
    </citation>
    <scope>NUCLEOTIDE SEQUENCE [LARGE SCALE GENOMIC DNA]</scope>
    <source>
        <strain evidence="2 3">JBL SC #1</strain>
    </source>
</reference>
<keyword evidence="1" id="KW-0472">Membrane</keyword>
<keyword evidence="1" id="KW-1133">Transmembrane helix</keyword>
<keyword evidence="1" id="KW-0812">Transmembrane</keyword>
<evidence type="ECO:0000256" key="1">
    <source>
        <dbReference type="SAM" id="Phobius"/>
    </source>
</evidence>
<dbReference type="InParanoid" id="A0A803STM8"/>
<reference evidence="2" key="3">
    <citation type="submission" date="2025-09" db="UniProtKB">
        <authorList>
            <consortium name="Ensembl"/>
        </authorList>
    </citation>
    <scope>IDENTIFICATION</scope>
</reference>
<accession>A0A803STM8</accession>
<keyword evidence="3" id="KW-1185">Reference proteome</keyword>
<protein>
    <recommendedName>
        <fullName evidence="4">EBP like</fullName>
    </recommendedName>
</protein>
<organism evidence="2 3">
    <name type="scientific">Anolis carolinensis</name>
    <name type="common">Green anole</name>
    <name type="synonym">American chameleon</name>
    <dbReference type="NCBI Taxonomy" id="28377"/>
    <lineage>
        <taxon>Eukaryota</taxon>
        <taxon>Metazoa</taxon>
        <taxon>Chordata</taxon>
        <taxon>Craniata</taxon>
        <taxon>Vertebrata</taxon>
        <taxon>Euteleostomi</taxon>
        <taxon>Lepidosauria</taxon>
        <taxon>Squamata</taxon>
        <taxon>Bifurcata</taxon>
        <taxon>Unidentata</taxon>
        <taxon>Episquamata</taxon>
        <taxon>Toxicofera</taxon>
        <taxon>Iguania</taxon>
        <taxon>Dactyloidae</taxon>
        <taxon>Anolis</taxon>
    </lineage>
</organism>
<sequence length="77" mass="8249">MSQEDAGEAAATAASLCVCGVLVALSWALGGRLGRQCGASRADRWLLRWLCWDALVHAALVRVNEGGRGEGPDFTWY</sequence>
<dbReference type="AlphaFoldDB" id="A0A803STM8"/>
<evidence type="ECO:0008006" key="4">
    <source>
        <dbReference type="Google" id="ProtNLM"/>
    </source>
</evidence>
<dbReference type="Ensembl" id="ENSACAT00000054679.1">
    <property type="protein sequence ID" value="ENSACAP00000026318.1"/>
    <property type="gene ID" value="ENSACAG00000038740.1"/>
</dbReference>
<dbReference type="Proteomes" id="UP000001646">
    <property type="component" value="Chromosome 1"/>
</dbReference>
<name>A0A803STM8_ANOCA</name>
<evidence type="ECO:0000313" key="3">
    <source>
        <dbReference type="Proteomes" id="UP000001646"/>
    </source>
</evidence>
<proteinExistence type="predicted"/>
<evidence type="ECO:0000313" key="2">
    <source>
        <dbReference type="Ensembl" id="ENSACAP00000026318.1"/>
    </source>
</evidence>
<reference evidence="2" key="2">
    <citation type="submission" date="2025-08" db="UniProtKB">
        <authorList>
            <consortium name="Ensembl"/>
        </authorList>
    </citation>
    <scope>IDENTIFICATION</scope>
</reference>